<organism evidence="1">
    <name type="scientific">Glycine max</name>
    <name type="common">Soybean</name>
    <name type="synonym">Glycine hispida</name>
    <dbReference type="NCBI Taxonomy" id="3847"/>
    <lineage>
        <taxon>Eukaryota</taxon>
        <taxon>Viridiplantae</taxon>
        <taxon>Streptophyta</taxon>
        <taxon>Embryophyta</taxon>
        <taxon>Tracheophyta</taxon>
        <taxon>Spermatophyta</taxon>
        <taxon>Magnoliopsida</taxon>
        <taxon>eudicotyledons</taxon>
        <taxon>Gunneridae</taxon>
        <taxon>Pentapetalae</taxon>
        <taxon>rosids</taxon>
        <taxon>fabids</taxon>
        <taxon>Fabales</taxon>
        <taxon>Fabaceae</taxon>
        <taxon>Papilionoideae</taxon>
        <taxon>50 kb inversion clade</taxon>
        <taxon>NPAAA clade</taxon>
        <taxon>indigoferoid/millettioid clade</taxon>
        <taxon>Phaseoleae</taxon>
        <taxon>Glycine</taxon>
        <taxon>Glycine subgen. Soja</taxon>
    </lineage>
</organism>
<protein>
    <submittedName>
        <fullName evidence="1">Uncharacterized protein</fullName>
    </submittedName>
</protein>
<evidence type="ECO:0000313" key="1">
    <source>
        <dbReference type="EMBL" id="ACU14199.1"/>
    </source>
</evidence>
<accession>C6SY76</accession>
<name>C6SY76_SOYBN</name>
<proteinExistence type="evidence at transcript level"/>
<sequence length="72" mass="8647">MRRAPFFNRFLCHLTEFGCPFSSLFDFFSIIIHQHAYCPLNVLFLHQHTSFLFLSPIHWNFCPNIHTNLLHL</sequence>
<dbReference type="AlphaFoldDB" id="C6SY76"/>
<dbReference type="EMBL" id="BT090123">
    <property type="protein sequence ID" value="ACU14199.1"/>
    <property type="molecule type" value="mRNA"/>
</dbReference>
<reference evidence="1" key="1">
    <citation type="submission" date="2009-08" db="EMBL/GenBank/DDBJ databases">
        <authorList>
            <person name="Cheung F."/>
            <person name="Xiao Y."/>
            <person name="Chan A."/>
            <person name="Moskal W."/>
            <person name="Town C.D."/>
        </authorList>
    </citation>
    <scope>NUCLEOTIDE SEQUENCE</scope>
</reference>